<sequence>MFGSMKRILDSSSLTLIKIKMKSCLVKVLVMVVSTSVMMNGEIISCWLRGPISTLSSASGGTLLHWSSCSLLEFTPQCDNENQLNSTRATVTRS</sequence>
<evidence type="ECO:0000313" key="2">
    <source>
        <dbReference type="Proteomes" id="UP000324832"/>
    </source>
</evidence>
<dbReference type="AlphaFoldDB" id="A0A5E4QQ35"/>
<gene>
    <name evidence="1" type="ORF">LSINAPIS_LOCUS10565</name>
</gene>
<keyword evidence="2" id="KW-1185">Reference proteome</keyword>
<evidence type="ECO:0000313" key="1">
    <source>
        <dbReference type="EMBL" id="VVC99762.1"/>
    </source>
</evidence>
<accession>A0A5E4QQ35</accession>
<organism evidence="1 2">
    <name type="scientific">Leptidea sinapis</name>
    <dbReference type="NCBI Taxonomy" id="189913"/>
    <lineage>
        <taxon>Eukaryota</taxon>
        <taxon>Metazoa</taxon>
        <taxon>Ecdysozoa</taxon>
        <taxon>Arthropoda</taxon>
        <taxon>Hexapoda</taxon>
        <taxon>Insecta</taxon>
        <taxon>Pterygota</taxon>
        <taxon>Neoptera</taxon>
        <taxon>Endopterygota</taxon>
        <taxon>Lepidoptera</taxon>
        <taxon>Glossata</taxon>
        <taxon>Ditrysia</taxon>
        <taxon>Papilionoidea</taxon>
        <taxon>Pieridae</taxon>
        <taxon>Dismorphiinae</taxon>
        <taxon>Leptidea</taxon>
    </lineage>
</organism>
<name>A0A5E4QQ35_9NEOP</name>
<dbReference type="EMBL" id="FZQP02004333">
    <property type="protein sequence ID" value="VVC99762.1"/>
    <property type="molecule type" value="Genomic_DNA"/>
</dbReference>
<protein>
    <submittedName>
        <fullName evidence="1">Uncharacterized protein</fullName>
    </submittedName>
</protein>
<proteinExistence type="predicted"/>
<dbReference type="Proteomes" id="UP000324832">
    <property type="component" value="Unassembled WGS sequence"/>
</dbReference>
<reference evidence="1 2" key="1">
    <citation type="submission" date="2017-07" db="EMBL/GenBank/DDBJ databases">
        <authorList>
            <person name="Talla V."/>
            <person name="Backstrom N."/>
        </authorList>
    </citation>
    <scope>NUCLEOTIDE SEQUENCE [LARGE SCALE GENOMIC DNA]</scope>
</reference>